<reference evidence="4 6" key="1">
    <citation type="submission" date="2019-11" db="EMBL/GenBank/DDBJ databases">
        <title>Eggerthellaceae novel genus isolated from the rectal contents of marmort.</title>
        <authorList>
            <person name="Zhang G."/>
        </authorList>
    </citation>
    <scope>NUCLEOTIDE SEQUENCE [LARGE SCALE GENOMIC DNA]</scope>
    <source>
        <strain evidence="4">Zg-886</strain>
        <strain evidence="6">zg-886</strain>
    </source>
</reference>
<keyword evidence="6" id="KW-1185">Reference proteome</keyword>
<dbReference type="Pfam" id="PF02033">
    <property type="entry name" value="RBFA"/>
    <property type="match status" value="1"/>
</dbReference>
<dbReference type="Proteomes" id="UP000636394">
    <property type="component" value="Unassembled WGS sequence"/>
</dbReference>
<comment type="function">
    <text evidence="2">One of several proteins that assist in the late maturation steps of the functional core of the 30S ribosomal subunit. Associates with free 30S ribosomal subunits (but not with 30S subunits that are part of 70S ribosomes or polysomes). Required for efficient processing of 16S rRNA. May interact with the 5'-terminal helix region of 16S rRNA.</text>
</comment>
<evidence type="ECO:0000256" key="2">
    <source>
        <dbReference type="HAMAP-Rule" id="MF_00003"/>
    </source>
</evidence>
<dbReference type="RefSeq" id="WP_166339886.1">
    <property type="nucleotide sequence ID" value="NZ_CP072829.1"/>
</dbReference>
<evidence type="ECO:0000256" key="3">
    <source>
        <dbReference type="SAM" id="MobiDB-lite"/>
    </source>
</evidence>
<dbReference type="HAMAP" id="MF_00003">
    <property type="entry name" value="RbfA"/>
    <property type="match status" value="1"/>
</dbReference>
<reference evidence="5" key="2">
    <citation type="submission" date="2021-04" db="EMBL/GenBank/DDBJ databases">
        <title>Novel species in family Eggerthellaceae.</title>
        <authorList>
            <person name="Zhang G."/>
        </authorList>
    </citation>
    <scope>NUCLEOTIDE SEQUENCE</scope>
    <source>
        <strain evidence="5">Zg-886</strain>
    </source>
</reference>
<dbReference type="Gene3D" id="3.30.300.20">
    <property type="match status" value="1"/>
</dbReference>
<dbReference type="InterPro" id="IPR015946">
    <property type="entry name" value="KH_dom-like_a/b"/>
</dbReference>
<dbReference type="PANTHER" id="PTHR33515">
    <property type="entry name" value="RIBOSOME-BINDING FACTOR A, CHLOROPLASTIC-RELATED"/>
    <property type="match status" value="1"/>
</dbReference>
<dbReference type="InterPro" id="IPR023799">
    <property type="entry name" value="RbfA_dom_sf"/>
</dbReference>
<dbReference type="GO" id="GO:0005829">
    <property type="term" value="C:cytosol"/>
    <property type="evidence" value="ECO:0007669"/>
    <property type="project" value="TreeGrafter"/>
</dbReference>
<accession>A0A9E6MR90</accession>
<dbReference type="InterPro" id="IPR000238">
    <property type="entry name" value="RbfA"/>
</dbReference>
<feature type="region of interest" description="Disordered" evidence="3">
    <location>
        <begin position="107"/>
        <end position="130"/>
    </location>
</feature>
<dbReference type="PANTHER" id="PTHR33515:SF1">
    <property type="entry name" value="RIBOSOME-BINDING FACTOR A, CHLOROPLASTIC-RELATED"/>
    <property type="match status" value="1"/>
</dbReference>
<comment type="subcellular location">
    <subcellularLocation>
        <location evidence="2">Cytoplasm</location>
    </subcellularLocation>
</comment>
<dbReference type="InterPro" id="IPR020053">
    <property type="entry name" value="Ribosome-bd_factorA_CS"/>
</dbReference>
<name>A0A9E6MR90_9ACTN</name>
<proteinExistence type="inferred from homology"/>
<dbReference type="KEGG" id="ebz:J7S26_03435"/>
<protein>
    <recommendedName>
        <fullName evidence="2">Ribosome-binding factor A</fullName>
    </recommendedName>
</protein>
<dbReference type="PROSITE" id="PS01319">
    <property type="entry name" value="RBFA"/>
    <property type="match status" value="1"/>
</dbReference>
<organism evidence="5 7">
    <name type="scientific">Xiamenia xianingshaonis</name>
    <dbReference type="NCBI Taxonomy" id="2682776"/>
    <lineage>
        <taxon>Bacteria</taxon>
        <taxon>Bacillati</taxon>
        <taxon>Actinomycetota</taxon>
        <taxon>Coriobacteriia</taxon>
        <taxon>Eggerthellales</taxon>
        <taxon>Eggerthellaceae</taxon>
        <taxon>Xiamenia</taxon>
    </lineage>
</organism>
<evidence type="ECO:0000313" key="4">
    <source>
        <dbReference type="EMBL" id="NHM14579.1"/>
    </source>
</evidence>
<sequence>MKQSAANRKVNEHAREVIAHILLFEISDPRLQLVTVTGCEVSYDRSYCNVFYTTEPERYEEAAAAFKKAAGAIRSLMAKELSWRVAPELRFLLDESVDNAERIAEALQKGKPVHEADKPEDEDAPAEDER</sequence>
<dbReference type="EMBL" id="CP072829">
    <property type="protein sequence ID" value="QTU84974.1"/>
    <property type="molecule type" value="Genomic_DNA"/>
</dbReference>
<dbReference type="Proteomes" id="UP000671910">
    <property type="component" value="Chromosome"/>
</dbReference>
<evidence type="ECO:0000313" key="7">
    <source>
        <dbReference type="Proteomes" id="UP000671910"/>
    </source>
</evidence>
<keyword evidence="1 2" id="KW-0690">Ribosome biogenesis</keyword>
<evidence type="ECO:0000256" key="1">
    <source>
        <dbReference type="ARBA" id="ARBA00022517"/>
    </source>
</evidence>
<dbReference type="AlphaFoldDB" id="A0A9E6MR90"/>
<gene>
    <name evidence="2 5" type="primary">rbfA</name>
    <name evidence="4" type="ORF">GMI68_07355</name>
    <name evidence="5" type="ORF">J7S26_03435</name>
</gene>
<feature type="compositionally biased region" description="Acidic residues" evidence="3">
    <location>
        <begin position="118"/>
        <end position="130"/>
    </location>
</feature>
<keyword evidence="2" id="KW-0963">Cytoplasm</keyword>
<dbReference type="GO" id="GO:0043024">
    <property type="term" value="F:ribosomal small subunit binding"/>
    <property type="evidence" value="ECO:0007669"/>
    <property type="project" value="TreeGrafter"/>
</dbReference>
<dbReference type="NCBIfam" id="TIGR00082">
    <property type="entry name" value="rbfA"/>
    <property type="match status" value="1"/>
</dbReference>
<evidence type="ECO:0000313" key="6">
    <source>
        <dbReference type="Proteomes" id="UP000636394"/>
    </source>
</evidence>
<comment type="similarity">
    <text evidence="2">Belongs to the RbfA family.</text>
</comment>
<dbReference type="GO" id="GO:0030490">
    <property type="term" value="P:maturation of SSU-rRNA"/>
    <property type="evidence" value="ECO:0007669"/>
    <property type="project" value="UniProtKB-UniRule"/>
</dbReference>
<dbReference type="EMBL" id="WPCR01000008">
    <property type="protein sequence ID" value="NHM14579.1"/>
    <property type="molecule type" value="Genomic_DNA"/>
</dbReference>
<dbReference type="SUPFAM" id="SSF89919">
    <property type="entry name" value="Ribosome-binding factor A, RbfA"/>
    <property type="match status" value="1"/>
</dbReference>
<evidence type="ECO:0000313" key="5">
    <source>
        <dbReference type="EMBL" id="QTU84974.1"/>
    </source>
</evidence>
<comment type="subunit">
    <text evidence="2">Monomer. Binds 30S ribosomal subunits, but not 50S ribosomal subunits or 70S ribosomes.</text>
</comment>